<dbReference type="Proteomes" id="UP001596220">
    <property type="component" value="Unassembled WGS sequence"/>
</dbReference>
<evidence type="ECO:0000313" key="1">
    <source>
        <dbReference type="EMBL" id="MFC6094727.1"/>
    </source>
</evidence>
<accession>A0ABW1PIS0</accession>
<proteinExistence type="predicted"/>
<keyword evidence="2" id="KW-1185">Reference proteome</keyword>
<reference evidence="2" key="1">
    <citation type="journal article" date="2019" name="Int. J. Syst. Evol. Microbiol.">
        <title>The Global Catalogue of Microorganisms (GCM) 10K type strain sequencing project: providing services to taxonomists for standard genome sequencing and annotation.</title>
        <authorList>
            <consortium name="The Broad Institute Genomics Platform"/>
            <consortium name="The Broad Institute Genome Sequencing Center for Infectious Disease"/>
            <person name="Wu L."/>
            <person name="Ma J."/>
        </authorList>
    </citation>
    <scope>NUCLEOTIDE SEQUENCE [LARGE SCALE GENOMIC DNA]</scope>
    <source>
        <strain evidence="2">CGMCC 4.7246</strain>
    </source>
</reference>
<organism evidence="1 2">
    <name type="scientific">Saccharothrix lopnurensis</name>
    <dbReference type="NCBI Taxonomy" id="1670621"/>
    <lineage>
        <taxon>Bacteria</taxon>
        <taxon>Bacillati</taxon>
        <taxon>Actinomycetota</taxon>
        <taxon>Actinomycetes</taxon>
        <taxon>Pseudonocardiales</taxon>
        <taxon>Pseudonocardiaceae</taxon>
        <taxon>Saccharothrix</taxon>
    </lineage>
</organism>
<dbReference type="RefSeq" id="WP_380643258.1">
    <property type="nucleotide sequence ID" value="NZ_JBHSQO010000072.1"/>
</dbReference>
<sequence length="237" mass="25115">MGAVNRREDDATWKIRVERTLRAVRDRVGNISAYIGEGGLTVGGGGEFTVRHENGNWLFHVGRGSQGNYFLTIRRDNGAAAFEIGTTETGQQFWAGWDGSGNVAIADDAKSGQGLARPWLPQGTINVLSTSIPLTSATSWIATQSTGQMLKQQPYAEVEALLLSTGGGVGEARFTINGTPAGNVMPIGAGSFAWQTIQTFALPGSVNSRATIDLQVQRTNAAGSIGGVFRCTQRQSP</sequence>
<gene>
    <name evidence="1" type="ORF">ACFP3R_36160</name>
</gene>
<dbReference type="EMBL" id="JBHSQO010000072">
    <property type="protein sequence ID" value="MFC6094727.1"/>
    <property type="molecule type" value="Genomic_DNA"/>
</dbReference>
<evidence type="ECO:0000313" key="2">
    <source>
        <dbReference type="Proteomes" id="UP001596220"/>
    </source>
</evidence>
<protein>
    <submittedName>
        <fullName evidence="1">Uncharacterized protein</fullName>
    </submittedName>
</protein>
<name>A0ABW1PIS0_9PSEU</name>
<comment type="caution">
    <text evidence="1">The sequence shown here is derived from an EMBL/GenBank/DDBJ whole genome shotgun (WGS) entry which is preliminary data.</text>
</comment>